<dbReference type="InterPro" id="IPR003591">
    <property type="entry name" value="Leu-rich_rpt_typical-subtyp"/>
</dbReference>
<keyword evidence="7" id="KW-0808">Transferase</keyword>
<dbReference type="SMART" id="SM00220">
    <property type="entry name" value="S_TKc"/>
    <property type="match status" value="1"/>
</dbReference>
<evidence type="ECO:0000256" key="17">
    <source>
        <dbReference type="ARBA" id="ARBA00023180"/>
    </source>
</evidence>
<dbReference type="FunFam" id="3.80.10.10:FF:000453">
    <property type="entry name" value="Leucine-rich receptor-like protein kinase family protein"/>
    <property type="match status" value="1"/>
</dbReference>
<evidence type="ECO:0000256" key="2">
    <source>
        <dbReference type="ARBA" id="ARBA00008684"/>
    </source>
</evidence>
<keyword evidence="4" id="KW-1003">Cell membrane</keyword>
<evidence type="ECO:0000313" key="20">
    <source>
        <dbReference type="Proteomes" id="UP000075243"/>
    </source>
</evidence>
<dbReference type="EC" id="2.7.11.1" evidence="3"/>
<dbReference type="Pfam" id="PF13855">
    <property type="entry name" value="LRR_8"/>
    <property type="match status" value="1"/>
</dbReference>
<protein>
    <recommendedName>
        <fullName evidence="3">non-specific serine/threonine protein kinase</fullName>
        <ecNumber evidence="3">2.7.11.1</ecNumber>
    </recommendedName>
</protein>
<dbReference type="PROSITE" id="PS51257">
    <property type="entry name" value="PROKAR_LIPOPROTEIN"/>
    <property type="match status" value="1"/>
</dbReference>
<dbReference type="GO" id="GO:0005886">
    <property type="term" value="C:plasma membrane"/>
    <property type="evidence" value="ECO:0007669"/>
    <property type="project" value="UniProtKB-SubCell"/>
</dbReference>
<accession>A0A151S157</accession>
<dbReference type="FunFam" id="3.80.10.10:FF:000234">
    <property type="entry name" value="Probable inactive receptor kinase RLK902"/>
    <property type="match status" value="1"/>
</dbReference>
<dbReference type="SMART" id="SM00369">
    <property type="entry name" value="LRR_TYP"/>
    <property type="match status" value="6"/>
</dbReference>
<evidence type="ECO:0000256" key="14">
    <source>
        <dbReference type="ARBA" id="ARBA00022989"/>
    </source>
</evidence>
<proteinExistence type="inferred from homology"/>
<dbReference type="PANTHER" id="PTHR48056">
    <property type="entry name" value="LRR RECEPTOR-LIKE SERINE/THREONINE-PROTEIN KINASE-RELATED"/>
    <property type="match status" value="1"/>
</dbReference>
<keyword evidence="12 19" id="KW-0418">Kinase</keyword>
<dbReference type="GO" id="GO:0005524">
    <property type="term" value="F:ATP binding"/>
    <property type="evidence" value="ECO:0007669"/>
    <property type="project" value="UniProtKB-KW"/>
</dbReference>
<dbReference type="AlphaFoldDB" id="A0A151S157"/>
<feature type="domain" description="Protein kinase" evidence="18">
    <location>
        <begin position="471"/>
        <end position="771"/>
    </location>
</feature>
<keyword evidence="16 19" id="KW-0675">Receptor</keyword>
<dbReference type="OMA" id="KDGFMGN"/>
<dbReference type="SMART" id="SM00365">
    <property type="entry name" value="LRR_SD22"/>
    <property type="match status" value="7"/>
</dbReference>
<evidence type="ECO:0000256" key="11">
    <source>
        <dbReference type="ARBA" id="ARBA00022741"/>
    </source>
</evidence>
<dbReference type="Pfam" id="PF23598">
    <property type="entry name" value="LRR_14"/>
    <property type="match status" value="1"/>
</dbReference>
<dbReference type="Gramene" id="C.cajan_28073.t">
    <property type="protein sequence ID" value="C.cajan_28073.t"/>
    <property type="gene ID" value="C.cajan_28073"/>
</dbReference>
<dbReference type="Pfam" id="PF00069">
    <property type="entry name" value="Pkinase"/>
    <property type="match status" value="1"/>
</dbReference>
<keyword evidence="15" id="KW-0472">Membrane</keyword>
<sequence>MKFKSSIQSSNANVFTSWTQANSPCQFTGISCNSKGFVSEINLAQQQLEGTVPFDSLCELQSLEKISLGSNHLHGSISEGLRKCTNLKHLDLGMNFFTGAVPDLSPLHKLESLNLNSSGVSGAFPWKSLGNLTSLEFLSLGDNLLEESPFPLEVLRLEKLYWLYLTNCSITGNIPLGIGNLTQLQNLELSDNHLSGEIPADIGKLQKLWQLELYDNYLSGKLPVGFGNLTSLVNFDASSNQLEGDLSEVRSLTNLASLQLFWNKFSGEIPKELGDFKNLTELSLYGNNLSGPLPQKLGSWLGMTYIDVSDNSLSGPIPPHLCKNNQIDELALLNNTFTGTIPETYANCTSLARFRLSRNSLSGVVPSGIWGMPNLKLLDLAMNQLEGPVTSDIVKAKSLDQLLLSNNKFSGVLPLEISEAYSLVSIQLSSNQISGHLPENIGNLKKLTSLNLNGNKLSGIVPDSIGSCTSLNEINLAGNSLSGTIPSSIGSLPTLNSLNLSSNRFSGEIPTSLSSLKLSLLDLSNNQLLGSIPESLAISAFKDGFMGNPGLCSQTLKDSSLLVYEFMPNGSLWDRLHTCKKKSEMGWVVRYDIALGAARGLEYLHHGCDRPVIHRDVKSSNILLDEEWKPRIADFGLAKILHGGAGNWTNVIAGTLGYIPPEYAYTCKVTEKSDVYSFGVVLMELVTGKRPMEPEFGENHDIVYWVCSKIRNREDALELVDPTIAKHFKEDAMKVLRIATLCTAKIPASRPSMRMLVQMLEEADPCSTPKIIVTIDA</sequence>
<keyword evidence="8" id="KW-0812">Transmembrane</keyword>
<gene>
    <name evidence="19" type="ORF">KK1_029852</name>
</gene>
<dbReference type="InterPro" id="IPR032675">
    <property type="entry name" value="LRR_dom_sf"/>
</dbReference>
<dbReference type="SUPFAM" id="SSF52058">
    <property type="entry name" value="L domain-like"/>
    <property type="match status" value="3"/>
</dbReference>
<evidence type="ECO:0000256" key="12">
    <source>
        <dbReference type="ARBA" id="ARBA00022777"/>
    </source>
</evidence>
<evidence type="ECO:0000256" key="7">
    <source>
        <dbReference type="ARBA" id="ARBA00022679"/>
    </source>
</evidence>
<evidence type="ECO:0000256" key="15">
    <source>
        <dbReference type="ARBA" id="ARBA00023136"/>
    </source>
</evidence>
<dbReference type="EMBL" id="KQ483499">
    <property type="protein sequence ID" value="KYP48477.1"/>
    <property type="molecule type" value="Genomic_DNA"/>
</dbReference>
<dbReference type="InterPro" id="IPR055414">
    <property type="entry name" value="LRR_R13L4/SHOC2-like"/>
</dbReference>
<dbReference type="GO" id="GO:0009791">
    <property type="term" value="P:post-embryonic development"/>
    <property type="evidence" value="ECO:0007669"/>
    <property type="project" value="UniProtKB-ARBA"/>
</dbReference>
<dbReference type="InterPro" id="IPR050647">
    <property type="entry name" value="Plant_LRR-RLKs"/>
</dbReference>
<dbReference type="PROSITE" id="PS00108">
    <property type="entry name" value="PROTEIN_KINASE_ST"/>
    <property type="match status" value="1"/>
</dbReference>
<dbReference type="FunFam" id="1.10.510.10:FF:000276">
    <property type="entry name" value="LRR receptor-like serine/threonine-protein kinase RCH1"/>
    <property type="match status" value="1"/>
</dbReference>
<evidence type="ECO:0000256" key="8">
    <source>
        <dbReference type="ARBA" id="ARBA00022692"/>
    </source>
</evidence>
<dbReference type="Gene3D" id="1.10.510.10">
    <property type="entry name" value="Transferase(Phosphotransferase) domain 1"/>
    <property type="match status" value="1"/>
</dbReference>
<keyword evidence="14" id="KW-1133">Transmembrane helix</keyword>
<evidence type="ECO:0000313" key="19">
    <source>
        <dbReference type="EMBL" id="KYP48477.1"/>
    </source>
</evidence>
<comment type="subcellular location">
    <subcellularLocation>
        <location evidence="1">Cell membrane</location>
        <topology evidence="1">Single-pass type I membrane protein</topology>
    </subcellularLocation>
</comment>
<dbReference type="Pfam" id="PF08263">
    <property type="entry name" value="LRRNT_2"/>
    <property type="match status" value="1"/>
</dbReference>
<dbReference type="GO" id="GO:0004674">
    <property type="term" value="F:protein serine/threonine kinase activity"/>
    <property type="evidence" value="ECO:0007669"/>
    <property type="project" value="UniProtKB-KW"/>
</dbReference>
<keyword evidence="13" id="KW-0067">ATP-binding</keyword>
<keyword evidence="11" id="KW-0547">Nucleotide-binding</keyword>
<keyword evidence="6" id="KW-0433">Leucine-rich repeat</keyword>
<dbReference type="SUPFAM" id="SSF56112">
    <property type="entry name" value="Protein kinase-like (PK-like)"/>
    <property type="match status" value="1"/>
</dbReference>
<evidence type="ECO:0000256" key="16">
    <source>
        <dbReference type="ARBA" id="ARBA00023170"/>
    </source>
</evidence>
<name>A0A151S157_CAJCA</name>
<evidence type="ECO:0000256" key="10">
    <source>
        <dbReference type="ARBA" id="ARBA00022737"/>
    </source>
</evidence>
<dbReference type="Pfam" id="PF00560">
    <property type="entry name" value="LRR_1"/>
    <property type="match status" value="2"/>
</dbReference>
<evidence type="ECO:0000256" key="9">
    <source>
        <dbReference type="ARBA" id="ARBA00022729"/>
    </source>
</evidence>
<dbReference type="InterPro" id="IPR013210">
    <property type="entry name" value="LRR_N_plant-typ"/>
</dbReference>
<dbReference type="GO" id="GO:0051707">
    <property type="term" value="P:response to other organism"/>
    <property type="evidence" value="ECO:0007669"/>
    <property type="project" value="UniProtKB-ARBA"/>
</dbReference>
<evidence type="ECO:0000256" key="4">
    <source>
        <dbReference type="ARBA" id="ARBA00022475"/>
    </source>
</evidence>
<evidence type="ECO:0000256" key="1">
    <source>
        <dbReference type="ARBA" id="ARBA00004251"/>
    </source>
</evidence>
<dbReference type="InterPro" id="IPR001611">
    <property type="entry name" value="Leu-rich_rpt"/>
</dbReference>
<dbReference type="FunFam" id="3.80.10.10:FF:000215">
    <property type="entry name" value="Receptor-like protein kinase HSL1"/>
    <property type="match status" value="1"/>
</dbReference>
<dbReference type="InterPro" id="IPR000719">
    <property type="entry name" value="Prot_kinase_dom"/>
</dbReference>
<keyword evidence="5" id="KW-0723">Serine/threonine-protein kinase</keyword>
<evidence type="ECO:0000256" key="13">
    <source>
        <dbReference type="ARBA" id="ARBA00022840"/>
    </source>
</evidence>
<evidence type="ECO:0000256" key="3">
    <source>
        <dbReference type="ARBA" id="ARBA00012513"/>
    </source>
</evidence>
<dbReference type="Gene3D" id="3.80.10.10">
    <property type="entry name" value="Ribonuclease Inhibitor"/>
    <property type="match status" value="5"/>
</dbReference>
<evidence type="ECO:0000256" key="5">
    <source>
        <dbReference type="ARBA" id="ARBA00022527"/>
    </source>
</evidence>
<reference evidence="19" key="1">
    <citation type="journal article" date="2012" name="Nat. Biotechnol.">
        <title>Draft genome sequence of pigeonpea (Cajanus cajan), an orphan legume crop of resource-poor farmers.</title>
        <authorList>
            <person name="Varshney R.K."/>
            <person name="Chen W."/>
            <person name="Li Y."/>
            <person name="Bharti A.K."/>
            <person name="Saxena R.K."/>
            <person name="Schlueter J.A."/>
            <person name="Donoghue M.T."/>
            <person name="Azam S."/>
            <person name="Fan G."/>
            <person name="Whaley A.M."/>
            <person name="Farmer A.D."/>
            <person name="Sheridan J."/>
            <person name="Iwata A."/>
            <person name="Tuteja R."/>
            <person name="Penmetsa R.V."/>
            <person name="Wu W."/>
            <person name="Upadhyaya H.D."/>
            <person name="Yang S.P."/>
            <person name="Shah T."/>
            <person name="Saxena K.B."/>
            <person name="Michael T."/>
            <person name="McCombie W.R."/>
            <person name="Yang B."/>
            <person name="Zhang G."/>
            <person name="Yang H."/>
            <person name="Wang J."/>
            <person name="Spillane C."/>
            <person name="Cook D.R."/>
            <person name="May G.D."/>
            <person name="Xu X."/>
            <person name="Jackson S.A."/>
        </authorList>
    </citation>
    <scope>NUCLEOTIDE SEQUENCE [LARGE SCALE GENOMIC DNA]</scope>
</reference>
<dbReference type="GO" id="GO:0006952">
    <property type="term" value="P:defense response"/>
    <property type="evidence" value="ECO:0007669"/>
    <property type="project" value="UniProtKB-ARBA"/>
</dbReference>
<dbReference type="InterPro" id="IPR008271">
    <property type="entry name" value="Ser/Thr_kinase_AS"/>
</dbReference>
<keyword evidence="17" id="KW-0325">Glycoprotein</keyword>
<comment type="similarity">
    <text evidence="2">Belongs to the protein kinase superfamily. Ser/Thr protein kinase family.</text>
</comment>
<keyword evidence="9" id="KW-0732">Signal</keyword>
<keyword evidence="20" id="KW-1185">Reference proteome</keyword>
<evidence type="ECO:0000259" key="18">
    <source>
        <dbReference type="PROSITE" id="PS50011"/>
    </source>
</evidence>
<keyword evidence="10" id="KW-0677">Repeat</keyword>
<organism evidence="19 20">
    <name type="scientific">Cajanus cajan</name>
    <name type="common">Pigeon pea</name>
    <name type="synonym">Cajanus indicus</name>
    <dbReference type="NCBI Taxonomy" id="3821"/>
    <lineage>
        <taxon>Eukaryota</taxon>
        <taxon>Viridiplantae</taxon>
        <taxon>Streptophyta</taxon>
        <taxon>Embryophyta</taxon>
        <taxon>Tracheophyta</taxon>
        <taxon>Spermatophyta</taxon>
        <taxon>Magnoliopsida</taxon>
        <taxon>eudicotyledons</taxon>
        <taxon>Gunneridae</taxon>
        <taxon>Pentapetalae</taxon>
        <taxon>rosids</taxon>
        <taxon>fabids</taxon>
        <taxon>Fabales</taxon>
        <taxon>Fabaceae</taxon>
        <taxon>Papilionoideae</taxon>
        <taxon>50 kb inversion clade</taxon>
        <taxon>NPAAA clade</taxon>
        <taxon>indigoferoid/millettioid clade</taxon>
        <taxon>Phaseoleae</taxon>
        <taxon>Cajanus</taxon>
    </lineage>
</organism>
<dbReference type="PANTHER" id="PTHR48056:SF41">
    <property type="entry name" value="RECEPTOR-LIKE PROTEIN KINASE HAIKU2"/>
    <property type="match status" value="1"/>
</dbReference>
<evidence type="ECO:0000256" key="6">
    <source>
        <dbReference type="ARBA" id="ARBA00022614"/>
    </source>
</evidence>
<dbReference type="InterPro" id="IPR011009">
    <property type="entry name" value="Kinase-like_dom_sf"/>
</dbReference>
<dbReference type="GO" id="GO:0001653">
    <property type="term" value="F:peptide receptor activity"/>
    <property type="evidence" value="ECO:0007669"/>
    <property type="project" value="UniProtKB-ARBA"/>
</dbReference>
<dbReference type="Proteomes" id="UP000075243">
    <property type="component" value="Unassembled WGS sequence"/>
</dbReference>
<dbReference type="PROSITE" id="PS50011">
    <property type="entry name" value="PROTEIN_KINASE_DOM"/>
    <property type="match status" value="1"/>
</dbReference>